<keyword evidence="2" id="KW-0812">Transmembrane</keyword>
<evidence type="ECO:0000313" key="3">
    <source>
        <dbReference type="EMBL" id="CKS34999.1"/>
    </source>
</evidence>
<gene>
    <name evidence="3" type="ORF">ERS027646_01695</name>
</gene>
<feature type="compositionally biased region" description="Polar residues" evidence="1">
    <location>
        <begin position="241"/>
        <end position="250"/>
    </location>
</feature>
<reference evidence="3 4" key="1">
    <citation type="submission" date="2015-03" db="EMBL/GenBank/DDBJ databases">
        <authorList>
            <consortium name="Pathogen Informatics"/>
        </authorList>
    </citation>
    <scope>NUCLEOTIDE SEQUENCE [LARGE SCALE GENOMIC DNA]</scope>
    <source>
        <strain evidence="3 4">Bir 172</strain>
    </source>
</reference>
<sequence length="271" mass="28682">MVVSNIAAFLLWPRGFPGTITQSIHGIIKFNSSFGGLRDPRNVSFGKALLLIPDSIKNYQSGKIPEGFLTGPRTQIGFAVLVIVVVAVLALGRRIPPVMVGIVLLATATFSPADVAFYYLVFVLPIAALVARDPNGPPGAGIFDQLAAHGDRRRAVGVCVSLAVALSIVNVAVPGQPFYVPLYGQLGAKGVVGTTPLVFTTVTWAPFLWLVTCVVIIVSYARKPARPHDSHNGPTRESDQDTAASTTSCLPNPVEESSPRGPGPICQNYTP</sequence>
<feature type="transmembrane region" description="Helical" evidence="2">
    <location>
        <begin position="197"/>
        <end position="221"/>
    </location>
</feature>
<dbReference type="Proteomes" id="UP000048948">
    <property type="component" value="Unassembled WGS sequence"/>
</dbReference>
<organism evidence="3 4">
    <name type="scientific">Mycobacterium tuberculosis</name>
    <dbReference type="NCBI Taxonomy" id="1773"/>
    <lineage>
        <taxon>Bacteria</taxon>
        <taxon>Bacillati</taxon>
        <taxon>Actinomycetota</taxon>
        <taxon>Actinomycetes</taxon>
        <taxon>Mycobacteriales</taxon>
        <taxon>Mycobacteriaceae</taxon>
        <taxon>Mycobacterium</taxon>
        <taxon>Mycobacterium tuberculosis complex</taxon>
    </lineage>
</organism>
<feature type="transmembrane region" description="Helical" evidence="2">
    <location>
        <begin position="155"/>
        <end position="177"/>
    </location>
</feature>
<feature type="compositionally biased region" description="Basic and acidic residues" evidence="1">
    <location>
        <begin position="226"/>
        <end position="239"/>
    </location>
</feature>
<name>A0A655A5Y8_MYCTX</name>
<evidence type="ECO:0000256" key="1">
    <source>
        <dbReference type="SAM" id="MobiDB-lite"/>
    </source>
</evidence>
<dbReference type="EMBL" id="CNGE01000266">
    <property type="protein sequence ID" value="CKS34999.1"/>
    <property type="molecule type" value="Genomic_DNA"/>
</dbReference>
<keyword evidence="2" id="KW-1133">Transmembrane helix</keyword>
<keyword evidence="2" id="KW-0472">Membrane</keyword>
<evidence type="ECO:0000256" key="2">
    <source>
        <dbReference type="SAM" id="Phobius"/>
    </source>
</evidence>
<accession>A0A655A5Y8</accession>
<dbReference type="AlphaFoldDB" id="A0A655A5Y8"/>
<feature type="region of interest" description="Disordered" evidence="1">
    <location>
        <begin position="225"/>
        <end position="271"/>
    </location>
</feature>
<protein>
    <submittedName>
        <fullName evidence="3">Membrane protein of uncharacterized function</fullName>
    </submittedName>
</protein>
<feature type="transmembrane region" description="Helical" evidence="2">
    <location>
        <begin position="76"/>
        <end position="95"/>
    </location>
</feature>
<proteinExistence type="predicted"/>
<evidence type="ECO:0000313" key="4">
    <source>
        <dbReference type="Proteomes" id="UP000048948"/>
    </source>
</evidence>